<proteinExistence type="predicted"/>
<feature type="transmembrane region" description="Helical" evidence="1">
    <location>
        <begin position="16"/>
        <end position="36"/>
    </location>
</feature>
<dbReference type="Proteomes" id="UP001359559">
    <property type="component" value="Unassembled WGS sequence"/>
</dbReference>
<evidence type="ECO:0000313" key="2">
    <source>
        <dbReference type="EMBL" id="KAK7316905.1"/>
    </source>
</evidence>
<keyword evidence="3" id="KW-1185">Reference proteome</keyword>
<keyword evidence="1" id="KW-1133">Transmembrane helix</keyword>
<comment type="caution">
    <text evidence="2">The sequence shown here is derived from an EMBL/GenBank/DDBJ whole genome shotgun (WGS) entry which is preliminary data.</text>
</comment>
<evidence type="ECO:0000313" key="3">
    <source>
        <dbReference type="Proteomes" id="UP001359559"/>
    </source>
</evidence>
<protein>
    <submittedName>
        <fullName evidence="2">Uncharacterized protein</fullName>
    </submittedName>
</protein>
<reference evidence="2 3" key="1">
    <citation type="submission" date="2024-01" db="EMBL/GenBank/DDBJ databases">
        <title>The genomes of 5 underutilized Papilionoideae crops provide insights into root nodulation and disease resistance.</title>
        <authorList>
            <person name="Yuan L."/>
        </authorList>
    </citation>
    <scope>NUCLEOTIDE SEQUENCE [LARGE SCALE GENOMIC DNA]</scope>
    <source>
        <strain evidence="2">LY-2023</strain>
        <tissue evidence="2">Leaf</tissue>
    </source>
</reference>
<dbReference type="EMBL" id="JAYKXN010000001">
    <property type="protein sequence ID" value="KAK7316905.1"/>
    <property type="molecule type" value="Genomic_DNA"/>
</dbReference>
<sequence>MPCIAGTFATLDSIGFVGWFVSVKLLVMMYISSLYGTGTKVIRGEISTGFLGCNWNVLFGIMVDLIWTIRIQETIHFEAGNCG</sequence>
<evidence type="ECO:0000256" key="1">
    <source>
        <dbReference type="SAM" id="Phobius"/>
    </source>
</evidence>
<keyword evidence="1" id="KW-0472">Membrane</keyword>
<dbReference type="AlphaFoldDB" id="A0AAN9KG42"/>
<accession>A0AAN9KG42</accession>
<keyword evidence="1" id="KW-0812">Transmembrane</keyword>
<name>A0AAN9KG42_CLITE</name>
<feature type="transmembrane region" description="Helical" evidence="1">
    <location>
        <begin position="48"/>
        <end position="69"/>
    </location>
</feature>
<gene>
    <name evidence="2" type="ORF">RJT34_00705</name>
</gene>
<organism evidence="2 3">
    <name type="scientific">Clitoria ternatea</name>
    <name type="common">Butterfly pea</name>
    <dbReference type="NCBI Taxonomy" id="43366"/>
    <lineage>
        <taxon>Eukaryota</taxon>
        <taxon>Viridiplantae</taxon>
        <taxon>Streptophyta</taxon>
        <taxon>Embryophyta</taxon>
        <taxon>Tracheophyta</taxon>
        <taxon>Spermatophyta</taxon>
        <taxon>Magnoliopsida</taxon>
        <taxon>eudicotyledons</taxon>
        <taxon>Gunneridae</taxon>
        <taxon>Pentapetalae</taxon>
        <taxon>rosids</taxon>
        <taxon>fabids</taxon>
        <taxon>Fabales</taxon>
        <taxon>Fabaceae</taxon>
        <taxon>Papilionoideae</taxon>
        <taxon>50 kb inversion clade</taxon>
        <taxon>NPAAA clade</taxon>
        <taxon>indigoferoid/millettioid clade</taxon>
        <taxon>Phaseoleae</taxon>
        <taxon>Clitoria</taxon>
    </lineage>
</organism>